<protein>
    <submittedName>
        <fullName evidence="1">Uncharacterized protein</fullName>
    </submittedName>
</protein>
<sequence>MNSIFTQDLSKLEEYSLAMIDFFDKLPDSFFDDESLEPPQRIVDSILQYSKNHQSSSLYNGTKLFRWGTN</sequence>
<dbReference type="EMBL" id="BAMD01000008">
    <property type="protein sequence ID" value="GAF02364.1"/>
    <property type="molecule type" value="Genomic_DNA"/>
</dbReference>
<dbReference type="RefSeq" id="WP_027471112.1">
    <property type="nucleotide sequence ID" value="NZ_BAMD01000008.1"/>
</dbReference>
<proteinExistence type="predicted"/>
<gene>
    <name evidence="1" type="ORF">JCM21142_3998</name>
</gene>
<comment type="caution">
    <text evidence="1">The sequence shown here is derived from an EMBL/GenBank/DDBJ whole genome shotgun (WGS) entry which is preliminary data.</text>
</comment>
<keyword evidence="2" id="KW-1185">Reference proteome</keyword>
<accession>W7YIJ7</accession>
<dbReference type="AlphaFoldDB" id="W7YIJ7"/>
<evidence type="ECO:0000313" key="2">
    <source>
        <dbReference type="Proteomes" id="UP000019402"/>
    </source>
</evidence>
<reference evidence="1 2" key="1">
    <citation type="journal article" date="2014" name="Genome Announc.">
        <title>Draft Genome Sequence of Cytophaga fermentans JCM 21142T, a Facultative Anaerobe Isolated from Marine Mud.</title>
        <authorList>
            <person name="Starns D."/>
            <person name="Oshima K."/>
            <person name="Suda W."/>
            <person name="Iino T."/>
            <person name="Yuki M."/>
            <person name="Inoue J."/>
            <person name="Kitamura K."/>
            <person name="Iida T."/>
            <person name="Darby A."/>
            <person name="Hattori M."/>
            <person name="Ohkuma M."/>
        </authorList>
    </citation>
    <scope>NUCLEOTIDE SEQUENCE [LARGE SCALE GENOMIC DNA]</scope>
    <source>
        <strain evidence="1 2">JCM 21142</strain>
    </source>
</reference>
<evidence type="ECO:0000313" key="1">
    <source>
        <dbReference type="EMBL" id="GAF02364.1"/>
    </source>
</evidence>
<dbReference type="OrthoDB" id="1122960at2"/>
<dbReference type="Proteomes" id="UP000019402">
    <property type="component" value="Unassembled WGS sequence"/>
</dbReference>
<organism evidence="1 2">
    <name type="scientific">Saccharicrinis fermentans DSM 9555 = JCM 21142</name>
    <dbReference type="NCBI Taxonomy" id="869213"/>
    <lineage>
        <taxon>Bacteria</taxon>
        <taxon>Pseudomonadati</taxon>
        <taxon>Bacteroidota</taxon>
        <taxon>Bacteroidia</taxon>
        <taxon>Marinilabiliales</taxon>
        <taxon>Marinilabiliaceae</taxon>
        <taxon>Saccharicrinis</taxon>
    </lineage>
</organism>
<name>W7YIJ7_9BACT</name>